<feature type="domain" description="Glucose-6-phosphate dehydrogenase assembly protein OpcA C-terminal" evidence="3">
    <location>
        <begin position="178"/>
        <end position="338"/>
    </location>
</feature>
<reference evidence="4 5" key="1">
    <citation type="submission" date="2023-11" db="EMBL/GenBank/DDBJ databases">
        <authorList>
            <person name="Xu M."/>
            <person name="Jiang T."/>
        </authorList>
    </citation>
    <scope>NUCLEOTIDE SEQUENCE [LARGE SCALE GENOMIC DNA]</scope>
    <source>
        <strain evidence="4 5">SD</strain>
    </source>
</reference>
<feature type="compositionally biased region" description="Basic and acidic residues" evidence="1">
    <location>
        <begin position="291"/>
        <end position="304"/>
    </location>
</feature>
<dbReference type="PANTHER" id="PTHR38658">
    <property type="entry name" value="OXPP CYCLE PROTEIN OPCA-RELATED"/>
    <property type="match status" value="1"/>
</dbReference>
<dbReference type="InterPro" id="IPR004555">
    <property type="entry name" value="G6PDH_assembly_OpcA"/>
</dbReference>
<dbReference type="EMBL" id="JAXAVX010000002">
    <property type="protein sequence ID" value="MDX8151365.1"/>
    <property type="molecule type" value="Genomic_DNA"/>
</dbReference>
<protein>
    <submittedName>
        <fullName evidence="4">Glucose-6-phosphate dehydrogenase assembly protein OpcA</fullName>
    </submittedName>
</protein>
<feature type="domain" description="Glucose-6-phosphate dehydrogenase assembly protein OpcA N-terminal" evidence="2">
    <location>
        <begin position="66"/>
        <end position="165"/>
    </location>
</feature>
<dbReference type="Pfam" id="PF20171">
    <property type="entry name" value="OpcA_G6PD_C"/>
    <property type="match status" value="1"/>
</dbReference>
<dbReference type="InterPro" id="IPR046802">
    <property type="entry name" value="OpcA_G6PD_C"/>
</dbReference>
<dbReference type="RefSeq" id="WP_319953515.1">
    <property type="nucleotide sequence ID" value="NZ_JAXAVX010000002.1"/>
</dbReference>
<organism evidence="4 5">
    <name type="scientific">Patulibacter brassicae</name>
    <dbReference type="NCBI Taxonomy" id="1705717"/>
    <lineage>
        <taxon>Bacteria</taxon>
        <taxon>Bacillati</taxon>
        <taxon>Actinomycetota</taxon>
        <taxon>Thermoleophilia</taxon>
        <taxon>Solirubrobacterales</taxon>
        <taxon>Patulibacteraceae</taxon>
        <taxon>Patulibacter</taxon>
    </lineage>
</organism>
<evidence type="ECO:0000256" key="1">
    <source>
        <dbReference type="SAM" id="MobiDB-lite"/>
    </source>
</evidence>
<feature type="region of interest" description="Disordered" evidence="1">
    <location>
        <begin position="278"/>
        <end position="304"/>
    </location>
</feature>
<gene>
    <name evidence="4" type="ORF">SK069_07170</name>
</gene>
<evidence type="ECO:0000313" key="5">
    <source>
        <dbReference type="Proteomes" id="UP001277761"/>
    </source>
</evidence>
<dbReference type="Pfam" id="PF10128">
    <property type="entry name" value="OpcA_G6PD_assem"/>
    <property type="match status" value="1"/>
</dbReference>
<dbReference type="InterPro" id="IPR046801">
    <property type="entry name" value="OpcA_G6PD_N"/>
</dbReference>
<dbReference type="PANTHER" id="PTHR38658:SF1">
    <property type="entry name" value="OXPP CYCLE PROTEIN OPCA-RELATED"/>
    <property type="match status" value="1"/>
</dbReference>
<sequence>MASVDHTVWQQDDVDPAGVEQAMRALERERFLRREQALPARALNLVTVVEAAYAGEIARRLEATGANAPSRSILLRVDPGRTRLAARVTLAGDGTSAMHELVTFDIGRRHLDRLESIVDPVVMTDVPTLLWSPHQIDGALDALLPLAQTVMLDSSDAGDPAEGLDAALALQERHDVSIVDLSWLRTLPWRQRLASAFAEPHRRGRLDDVREVEVRHQPGSAAAAWLLLGWLADRLGWRPAAEPGVALDARGGRVALRPVEADAGVTGLAGATVRGTDGASFALDRNPGGLRGRDRPAPGDAEQERSWTIMGASRGEAGVLSAGLRRTLVPDDGYRAALAGARRLLTEPA</sequence>
<keyword evidence="5" id="KW-1185">Reference proteome</keyword>
<dbReference type="Proteomes" id="UP001277761">
    <property type="component" value="Unassembled WGS sequence"/>
</dbReference>
<comment type="caution">
    <text evidence="4">The sequence shown here is derived from an EMBL/GenBank/DDBJ whole genome shotgun (WGS) entry which is preliminary data.</text>
</comment>
<name>A0ABU4VIY4_9ACTN</name>
<evidence type="ECO:0000259" key="3">
    <source>
        <dbReference type="Pfam" id="PF20171"/>
    </source>
</evidence>
<proteinExistence type="predicted"/>
<evidence type="ECO:0000259" key="2">
    <source>
        <dbReference type="Pfam" id="PF10128"/>
    </source>
</evidence>
<evidence type="ECO:0000313" key="4">
    <source>
        <dbReference type="EMBL" id="MDX8151365.1"/>
    </source>
</evidence>
<accession>A0ABU4VIY4</accession>